<feature type="chain" id="PRO_5047352667" evidence="1">
    <location>
        <begin position="27"/>
        <end position="461"/>
    </location>
</feature>
<evidence type="ECO:0000256" key="1">
    <source>
        <dbReference type="SAM" id="SignalP"/>
    </source>
</evidence>
<evidence type="ECO:0000313" key="3">
    <source>
        <dbReference type="Proteomes" id="UP001611383"/>
    </source>
</evidence>
<protein>
    <submittedName>
        <fullName evidence="2">Uncharacterized protein</fullName>
    </submittedName>
</protein>
<dbReference type="Proteomes" id="UP001611383">
    <property type="component" value="Chromosome"/>
</dbReference>
<proteinExistence type="predicted"/>
<keyword evidence="3" id="KW-1185">Reference proteome</keyword>
<name>A0ABY9X503_9BACT</name>
<reference evidence="2 3" key="1">
    <citation type="submission" date="2019-08" db="EMBL/GenBank/DDBJ databases">
        <title>Archangium and Cystobacter genomes.</title>
        <authorList>
            <person name="Chen I.-C.K."/>
            <person name="Wielgoss S."/>
        </authorList>
    </citation>
    <scope>NUCLEOTIDE SEQUENCE [LARGE SCALE GENOMIC DNA]</scope>
    <source>
        <strain evidence="2 3">Cbm 6</strain>
    </source>
</reference>
<accession>A0ABY9X503</accession>
<organism evidence="2 3">
    <name type="scientific">Archangium minus</name>
    <dbReference type="NCBI Taxonomy" id="83450"/>
    <lineage>
        <taxon>Bacteria</taxon>
        <taxon>Pseudomonadati</taxon>
        <taxon>Myxococcota</taxon>
        <taxon>Myxococcia</taxon>
        <taxon>Myxococcales</taxon>
        <taxon>Cystobacterineae</taxon>
        <taxon>Archangiaceae</taxon>
        <taxon>Archangium</taxon>
    </lineage>
</organism>
<feature type="signal peptide" evidence="1">
    <location>
        <begin position="1"/>
        <end position="26"/>
    </location>
</feature>
<keyword evidence="1" id="KW-0732">Signal</keyword>
<gene>
    <name evidence="2" type="ORF">F0U60_44855</name>
</gene>
<sequence>MTSPRRVALPVTLFLMTSLFPLSLPAAQPGEEIVVPTYGFPQVESLWQAATGGRPLDASLVTVLTTHLGQPSSGGGGGGGGIEYEFAAAAPRASATAAGPILPIVSLEAGLARTVHERSARLDLLLGAVQGYRAEADPINRSIALETWSNAAHLELFLTNTAVFLEGQTREQKCLSYERAADHARFLGWTRQSPTGGPVQARVPTGWESLRTAASTFFANSFVRHIPDGICSLQRAIRKSEVEKTVRGAVDQAIAVKVGKEMDATLQIAERKLADYASAGQTSVVEVPTREIFALKKSVSDTRPVHDFVVQDKLMLYSVPQGSQRQPLVTDLEDRQKRISAIINATGAAELSAEVTSARATRDAHTQFLSDTVTLLREMAVTPGLSTSARDQVKVCVTLPAVVTPQNLEGLATQLNTCLAQLAAVYTALKAQSGTRPGYGDFAQKLDDLSSAYVDIATRGQ</sequence>
<evidence type="ECO:0000313" key="2">
    <source>
        <dbReference type="EMBL" id="WNG50475.1"/>
    </source>
</evidence>
<dbReference type="RefSeq" id="WP_395809591.1">
    <property type="nucleotide sequence ID" value="NZ_CP043494.1"/>
</dbReference>
<dbReference type="EMBL" id="CP043494">
    <property type="protein sequence ID" value="WNG50475.1"/>
    <property type="molecule type" value="Genomic_DNA"/>
</dbReference>